<dbReference type="PANTHER" id="PTHR14352:SF2">
    <property type="entry name" value="HAUS AUGMIN-LIKE COMPLEX SUBUNIT 7"/>
    <property type="match status" value="1"/>
</dbReference>
<dbReference type="Proteomes" id="UP001488805">
    <property type="component" value="Unassembled WGS sequence"/>
</dbReference>
<evidence type="ECO:0000313" key="2">
    <source>
        <dbReference type="Proteomes" id="UP001488805"/>
    </source>
</evidence>
<organism evidence="1 2">
    <name type="scientific">Zoarces viviparus</name>
    <name type="common">Viviparous eelpout</name>
    <name type="synonym">Blennius viviparus</name>
    <dbReference type="NCBI Taxonomy" id="48416"/>
    <lineage>
        <taxon>Eukaryota</taxon>
        <taxon>Metazoa</taxon>
        <taxon>Chordata</taxon>
        <taxon>Craniata</taxon>
        <taxon>Vertebrata</taxon>
        <taxon>Euteleostomi</taxon>
        <taxon>Actinopterygii</taxon>
        <taxon>Neopterygii</taxon>
        <taxon>Teleostei</taxon>
        <taxon>Neoteleostei</taxon>
        <taxon>Acanthomorphata</taxon>
        <taxon>Eupercaria</taxon>
        <taxon>Perciformes</taxon>
        <taxon>Cottioidei</taxon>
        <taxon>Zoarcales</taxon>
        <taxon>Zoarcidae</taxon>
        <taxon>Zoarcinae</taxon>
        <taxon>Zoarces</taxon>
    </lineage>
</organism>
<keyword evidence="2" id="KW-1185">Reference proteome</keyword>
<accession>A0AAW1E0E9</accession>
<dbReference type="GO" id="GO:0051225">
    <property type="term" value="P:spindle assembly"/>
    <property type="evidence" value="ECO:0007669"/>
    <property type="project" value="TreeGrafter"/>
</dbReference>
<dbReference type="GO" id="GO:0051011">
    <property type="term" value="F:microtubule minus-end binding"/>
    <property type="evidence" value="ECO:0007669"/>
    <property type="project" value="TreeGrafter"/>
</dbReference>
<dbReference type="GO" id="GO:0031023">
    <property type="term" value="P:microtubule organizing center organization"/>
    <property type="evidence" value="ECO:0007669"/>
    <property type="project" value="TreeGrafter"/>
</dbReference>
<dbReference type="EMBL" id="JBCEZU010000586">
    <property type="protein sequence ID" value="KAK9515840.1"/>
    <property type="molecule type" value="Genomic_DNA"/>
</dbReference>
<dbReference type="GO" id="GO:0070652">
    <property type="term" value="C:HAUS complex"/>
    <property type="evidence" value="ECO:0007669"/>
    <property type="project" value="TreeGrafter"/>
</dbReference>
<proteinExistence type="predicted"/>
<dbReference type="AlphaFoldDB" id="A0AAW1E0E9"/>
<evidence type="ECO:0008006" key="3">
    <source>
        <dbReference type="Google" id="ProtNLM"/>
    </source>
</evidence>
<reference evidence="1 2" key="1">
    <citation type="journal article" date="2024" name="Genome Biol. Evol.">
        <title>Chromosome-level genome assembly of the viviparous eelpout Zoarces viviparus.</title>
        <authorList>
            <person name="Fuhrmann N."/>
            <person name="Brasseur M.V."/>
            <person name="Bakowski C.E."/>
            <person name="Podsiadlowski L."/>
            <person name="Prost S."/>
            <person name="Krehenwinkel H."/>
            <person name="Mayer C."/>
        </authorList>
    </citation>
    <scope>NUCLEOTIDE SEQUENCE [LARGE SCALE GENOMIC DNA]</scope>
    <source>
        <strain evidence="1">NO-MEL_2022_Ind0_liver</strain>
    </source>
</reference>
<dbReference type="InterPro" id="IPR029711">
    <property type="entry name" value="Haus7-like"/>
</dbReference>
<protein>
    <recommendedName>
        <fullName evidence="3">HAUS augmin-like complex subunit 7</fullName>
    </recommendedName>
</protein>
<sequence length="331" mass="36945">MAGSLKEKQLVRHVYAALQAASCPLVEGLYLQEADSMLQLLCAPSQHRTDILAWICSSINPNFANSKTIVVRSSGPDVLTKEMAVLGQELMLCKADDLDLIRGEASPHRQLRFLEQLLTLVPGCRKAAGHRLDQEMLLNELYAADNLPHFTQMLKPTLDPWPADIKALRNSTKSAPKPSREEAADVATLLQLTQSTLEQLQSQCEFLSSEAQSPGVFSPSSLRVAACDLQLLMATFSHVFDTDLRAFCSRDPPSFSAEADVFQRTHQLLLAFIMELEMLTEVSEGSVSMTEEVKQLQTQPCYRSRGEKRKLPDQLEELSRRIQDFFPLLPS</sequence>
<evidence type="ECO:0000313" key="1">
    <source>
        <dbReference type="EMBL" id="KAK9515840.1"/>
    </source>
</evidence>
<comment type="caution">
    <text evidence="1">The sequence shown here is derived from an EMBL/GenBank/DDBJ whole genome shotgun (WGS) entry which is preliminary data.</text>
</comment>
<gene>
    <name evidence="1" type="ORF">VZT92_026443</name>
</gene>
<name>A0AAW1E0E9_ZOAVI</name>
<dbReference type="PANTHER" id="PTHR14352">
    <property type="entry name" value="HAUS AUGMIN-LIKE COMPLEX SUBUNIT 7"/>
    <property type="match status" value="1"/>
</dbReference>